<dbReference type="Gene3D" id="1.20.5.5260">
    <property type="match status" value="1"/>
</dbReference>
<dbReference type="AlphaFoldDB" id="A0AAU7U2Y3"/>
<protein>
    <submittedName>
        <fullName evidence="1">Biofilm development regulator YmgB/AriR family protein</fullName>
    </submittedName>
</protein>
<dbReference type="Pfam" id="PF10798">
    <property type="entry name" value="YmgB"/>
    <property type="match status" value="1"/>
</dbReference>
<dbReference type="RefSeq" id="WP_101761240.1">
    <property type="nucleotide sequence ID" value="NZ_CP158293.1"/>
</dbReference>
<evidence type="ECO:0000313" key="1">
    <source>
        <dbReference type="EMBL" id="XBV47150.1"/>
    </source>
</evidence>
<proteinExistence type="predicted"/>
<geneLocation type="plasmid" evidence="1">
    <name>plasmindA</name>
</geneLocation>
<name>A0AAU7U2Y3_9GAMM</name>
<dbReference type="EMBL" id="CP158293">
    <property type="protein sequence ID" value="XBV47150.1"/>
    <property type="molecule type" value="Genomic_DNA"/>
</dbReference>
<keyword evidence="1" id="KW-0614">Plasmid</keyword>
<dbReference type="GO" id="GO:0071468">
    <property type="term" value="P:cellular response to acidic pH"/>
    <property type="evidence" value="ECO:0007669"/>
    <property type="project" value="InterPro"/>
</dbReference>
<reference evidence="1" key="1">
    <citation type="submission" date="2024-06" db="EMBL/GenBank/DDBJ databases">
        <title>Multiomics insights into the TNT degradation mechanism by Pantoea sp. BJ2 isolated from an ammunition destruction site.</title>
        <authorList>
            <person name="Luo J."/>
        </authorList>
    </citation>
    <scope>NUCLEOTIDE SEQUENCE</scope>
    <source>
        <strain evidence="1">BJ2</strain>
        <plasmid evidence="1">plasmindA</plasmid>
    </source>
</reference>
<accession>A0AAU7U2Y3</accession>
<sequence length="94" mass="10564">MQQSAQQTSREIDITDYLQNAGDNLSAEKTLIDSAIQTLESQGKSVSNSAIILYFISEIENTTDPLQLDALLNALKMVVGFTPGEEERWAFFYW</sequence>
<organism evidence="1">
    <name type="scientific">Pantoea sp. BJ2</name>
    <dbReference type="NCBI Taxonomy" id="3141322"/>
    <lineage>
        <taxon>Bacteria</taxon>
        <taxon>Pseudomonadati</taxon>
        <taxon>Pseudomonadota</taxon>
        <taxon>Gammaproteobacteria</taxon>
        <taxon>Enterobacterales</taxon>
        <taxon>Erwiniaceae</taxon>
        <taxon>Pantoea</taxon>
    </lineage>
</organism>
<gene>
    <name evidence="1" type="ORF">AAF463_20010</name>
</gene>
<dbReference type="InterPro" id="IPR024753">
    <property type="entry name" value="AriR"/>
</dbReference>